<dbReference type="PANTHER" id="PTHR30040:SF2">
    <property type="entry name" value="FAD:PROTEIN FMN TRANSFERASE"/>
    <property type="match status" value="1"/>
</dbReference>
<evidence type="ECO:0000256" key="7">
    <source>
        <dbReference type="ARBA" id="ARBA00022827"/>
    </source>
</evidence>
<name>A0A6J6SHS0_9ZZZZ</name>
<dbReference type="EMBL" id="CAEZYW010000039">
    <property type="protein sequence ID" value="CAB4734362.1"/>
    <property type="molecule type" value="Genomic_DNA"/>
</dbReference>
<evidence type="ECO:0000256" key="8">
    <source>
        <dbReference type="ARBA" id="ARBA00022842"/>
    </source>
</evidence>
<comment type="cofactor">
    <cofactor evidence="1">
        <name>Mg(2+)</name>
        <dbReference type="ChEBI" id="CHEBI:18420"/>
    </cofactor>
</comment>
<dbReference type="InterPro" id="IPR003374">
    <property type="entry name" value="ApbE-like_sf"/>
</dbReference>
<evidence type="ECO:0000256" key="6">
    <source>
        <dbReference type="ARBA" id="ARBA00022723"/>
    </source>
</evidence>
<dbReference type="SUPFAM" id="SSF143631">
    <property type="entry name" value="ApbE-like"/>
    <property type="match status" value="1"/>
</dbReference>
<evidence type="ECO:0000313" key="11">
    <source>
        <dbReference type="EMBL" id="CAB4734362.1"/>
    </source>
</evidence>
<organism evidence="11">
    <name type="scientific">freshwater metagenome</name>
    <dbReference type="NCBI Taxonomy" id="449393"/>
    <lineage>
        <taxon>unclassified sequences</taxon>
        <taxon>metagenomes</taxon>
        <taxon>ecological metagenomes</taxon>
    </lineage>
</organism>
<keyword evidence="6" id="KW-0479">Metal-binding</keyword>
<keyword evidence="5" id="KW-0808">Transferase</keyword>
<reference evidence="11" key="1">
    <citation type="submission" date="2020-05" db="EMBL/GenBank/DDBJ databases">
        <authorList>
            <person name="Chiriac C."/>
            <person name="Salcher M."/>
            <person name="Ghai R."/>
            <person name="Kavagutti S V."/>
        </authorList>
    </citation>
    <scope>NUCLEOTIDE SEQUENCE</scope>
</reference>
<comment type="catalytic activity">
    <reaction evidence="10">
        <text>L-threonyl-[protein] + FAD = FMN-L-threonyl-[protein] + AMP + H(+)</text>
        <dbReference type="Rhea" id="RHEA:36847"/>
        <dbReference type="Rhea" id="RHEA-COMP:11060"/>
        <dbReference type="Rhea" id="RHEA-COMP:11061"/>
        <dbReference type="ChEBI" id="CHEBI:15378"/>
        <dbReference type="ChEBI" id="CHEBI:30013"/>
        <dbReference type="ChEBI" id="CHEBI:57692"/>
        <dbReference type="ChEBI" id="CHEBI:74257"/>
        <dbReference type="ChEBI" id="CHEBI:456215"/>
        <dbReference type="EC" id="2.7.1.180"/>
    </reaction>
</comment>
<dbReference type="InterPro" id="IPR024932">
    <property type="entry name" value="ApbE"/>
</dbReference>
<dbReference type="GO" id="GO:0046872">
    <property type="term" value="F:metal ion binding"/>
    <property type="evidence" value="ECO:0007669"/>
    <property type="project" value="UniProtKB-KW"/>
</dbReference>
<evidence type="ECO:0000256" key="9">
    <source>
        <dbReference type="ARBA" id="ARBA00031306"/>
    </source>
</evidence>
<keyword evidence="8" id="KW-0460">Magnesium</keyword>
<evidence type="ECO:0000256" key="2">
    <source>
        <dbReference type="ARBA" id="ARBA00011955"/>
    </source>
</evidence>
<proteinExistence type="predicted"/>
<evidence type="ECO:0000256" key="1">
    <source>
        <dbReference type="ARBA" id="ARBA00001946"/>
    </source>
</evidence>
<dbReference type="GO" id="GO:0016740">
    <property type="term" value="F:transferase activity"/>
    <property type="evidence" value="ECO:0007669"/>
    <property type="project" value="UniProtKB-KW"/>
</dbReference>
<sequence length="257" mass="27397">MSVGLAVARARHSAVFSTMGTMATLTLASTVEADDAARARLACEFSLATDEHRFSHYDERSEIMRWLNGHPIGDDALRDIRCVMDECLLLQIASDGVFSPFDPSTGRLDTAGYAKGHAIAKAVAAVRSVGIRDFSINVGGDTHCSGERAPRQPWHIGIADPARRRRVAAVVRVENGAVATSGTSERGEHIWHRRPSATVLSFTVTGPEIATADAYATIGFAMGEPGIEWVAAHEGYSSLVIRADGRIISDAVGLIAG</sequence>
<dbReference type="Pfam" id="PF02424">
    <property type="entry name" value="ApbE"/>
    <property type="match status" value="1"/>
</dbReference>
<evidence type="ECO:0000256" key="3">
    <source>
        <dbReference type="ARBA" id="ARBA00016337"/>
    </source>
</evidence>
<evidence type="ECO:0000256" key="4">
    <source>
        <dbReference type="ARBA" id="ARBA00022630"/>
    </source>
</evidence>
<keyword evidence="7" id="KW-0274">FAD</keyword>
<dbReference type="EC" id="2.7.1.180" evidence="2"/>
<dbReference type="Gene3D" id="3.10.520.10">
    <property type="entry name" value="ApbE-like domains"/>
    <property type="match status" value="2"/>
</dbReference>
<accession>A0A6J6SHS0</accession>
<gene>
    <name evidence="11" type="ORF">UFOPK2786_00393</name>
</gene>
<dbReference type="PANTHER" id="PTHR30040">
    <property type="entry name" value="THIAMINE BIOSYNTHESIS LIPOPROTEIN APBE"/>
    <property type="match status" value="1"/>
</dbReference>
<evidence type="ECO:0000256" key="5">
    <source>
        <dbReference type="ARBA" id="ARBA00022679"/>
    </source>
</evidence>
<evidence type="ECO:0000256" key="10">
    <source>
        <dbReference type="ARBA" id="ARBA00048540"/>
    </source>
</evidence>
<keyword evidence="4" id="KW-0285">Flavoprotein</keyword>
<dbReference type="AlphaFoldDB" id="A0A6J6SHS0"/>
<protein>
    <recommendedName>
        <fullName evidence="3">FAD:protein FMN transferase</fullName>
        <ecNumber evidence="2">2.7.1.180</ecNumber>
    </recommendedName>
    <alternativeName>
        <fullName evidence="9">Flavin transferase</fullName>
    </alternativeName>
</protein>